<dbReference type="SUPFAM" id="SSF90193">
    <property type="entry name" value="Notch domain"/>
    <property type="match status" value="1"/>
</dbReference>
<evidence type="ECO:0000256" key="7">
    <source>
        <dbReference type="ARBA" id="ARBA00023180"/>
    </source>
</evidence>
<keyword evidence="7" id="KW-0325">Glycoprotein</keyword>
<dbReference type="Pfam" id="PF00066">
    <property type="entry name" value="Notch"/>
    <property type="match status" value="1"/>
</dbReference>
<evidence type="ECO:0000256" key="4">
    <source>
        <dbReference type="ARBA" id="ARBA00022989"/>
    </source>
</evidence>
<keyword evidence="4" id="KW-1133">Transmembrane helix</keyword>
<proteinExistence type="predicted"/>
<dbReference type="InterPro" id="IPR047141">
    <property type="entry name" value="Stealth"/>
</dbReference>
<dbReference type="STRING" id="64791.A0A151WGK6"/>
<dbReference type="Pfam" id="PF17102">
    <property type="entry name" value="Stealth_CR3"/>
    <property type="match status" value="1"/>
</dbReference>
<dbReference type="SMART" id="SM00004">
    <property type="entry name" value="NL"/>
    <property type="match status" value="1"/>
</dbReference>
<evidence type="ECO:0000256" key="8">
    <source>
        <dbReference type="ARBA" id="ARBA00046288"/>
    </source>
</evidence>
<dbReference type="GO" id="GO:0046835">
    <property type="term" value="P:carbohydrate phosphorylation"/>
    <property type="evidence" value="ECO:0007669"/>
    <property type="project" value="TreeGrafter"/>
</dbReference>
<keyword evidence="1 10" id="KW-0808">Transferase</keyword>
<dbReference type="EMBL" id="KQ983167">
    <property type="protein sequence ID" value="KYQ46962.1"/>
    <property type="molecule type" value="Genomic_DNA"/>
</dbReference>
<evidence type="ECO:0000256" key="6">
    <source>
        <dbReference type="ARBA" id="ARBA00023157"/>
    </source>
</evidence>
<dbReference type="InterPro" id="IPR000800">
    <property type="entry name" value="Notch_dom"/>
</dbReference>
<comment type="subcellular location">
    <subcellularLocation>
        <location evidence="8">Endomembrane system</location>
        <topology evidence="8">Single-pass type I membrane protein</topology>
    </subcellularLocation>
</comment>
<protein>
    <submittedName>
        <fullName evidence="10">N-acetylglucosamine-1-phosphotransferase subunits alpha/beta</fullName>
    </submittedName>
</protein>
<dbReference type="PROSITE" id="PS50258">
    <property type="entry name" value="LNR"/>
    <property type="match status" value="1"/>
</dbReference>
<dbReference type="Proteomes" id="UP000075809">
    <property type="component" value="Unassembled WGS sequence"/>
</dbReference>
<keyword evidence="2" id="KW-0812">Transmembrane</keyword>
<sequence>MHPGIPGVSDKFLYFNDDVMLGAEIWPEDFVTQAGGQKIYLAWWVPDCSEICPWAWVGDGSCDYACNTTLCEFDGGDCQTTDVPIDSEVMEEEDDYPYKYLQDSHENSNELKLLSILRKKNVVYSSRKYAHRVSEMQTLHSYNVNISSKPIHKFHNLGNSSSKELQAHGTKFDDEKNYKFKRDFKPVYSKLLHANTSNKTAYRIKRLKHYRNIMNVAQSNNSIKFDKFTYPNQWKRNARGLDTYAESLLYVNKIYNAAYGLERRRVPAHMPHLIDKWIVNSMQEKFESEFKKTSSHKVRDSEDMQFAFSYFYFLSSEKRRVSVGEMFDMFDTDKSRGEILKWWTILHKSFRQ</sequence>
<dbReference type="PANTHER" id="PTHR24045">
    <property type="match status" value="1"/>
</dbReference>
<accession>A0A151WGK6</accession>
<reference evidence="10 11" key="1">
    <citation type="submission" date="2015-09" db="EMBL/GenBank/DDBJ databases">
        <title>Trachymyrmex zeteki WGS genome.</title>
        <authorList>
            <person name="Nygaard S."/>
            <person name="Hu H."/>
            <person name="Boomsma J."/>
            <person name="Zhang G."/>
        </authorList>
    </citation>
    <scope>NUCLEOTIDE SEQUENCE [LARGE SCALE GENOMIC DNA]</scope>
    <source>
        <strain evidence="10">Tzet28-1</strain>
        <tissue evidence="10">Whole body</tissue>
    </source>
</reference>
<dbReference type="PANTHER" id="PTHR24045:SF0">
    <property type="entry name" value="N-ACETYLGLUCOSAMINE-1-PHOSPHOTRANSFERASE SUBUNITS ALPHA_BETA"/>
    <property type="match status" value="1"/>
</dbReference>
<evidence type="ECO:0000313" key="11">
    <source>
        <dbReference type="Proteomes" id="UP000075809"/>
    </source>
</evidence>
<dbReference type="GO" id="GO:0005794">
    <property type="term" value="C:Golgi apparatus"/>
    <property type="evidence" value="ECO:0007669"/>
    <property type="project" value="TreeGrafter"/>
</dbReference>
<evidence type="ECO:0000256" key="2">
    <source>
        <dbReference type="ARBA" id="ARBA00022692"/>
    </source>
</evidence>
<dbReference type="Gene3D" id="4.10.470.20">
    <property type="match status" value="1"/>
</dbReference>
<dbReference type="InterPro" id="IPR035993">
    <property type="entry name" value="Notch-like_dom_sf"/>
</dbReference>
<evidence type="ECO:0000256" key="3">
    <source>
        <dbReference type="ARBA" id="ARBA00022737"/>
    </source>
</evidence>
<evidence type="ECO:0000259" key="9">
    <source>
        <dbReference type="PROSITE" id="PS50258"/>
    </source>
</evidence>
<keyword evidence="3" id="KW-0677">Repeat</keyword>
<gene>
    <name evidence="10" type="ORF">ALC60_14051</name>
</gene>
<evidence type="ECO:0000256" key="5">
    <source>
        <dbReference type="ARBA" id="ARBA00023136"/>
    </source>
</evidence>
<keyword evidence="6" id="KW-1015">Disulfide bond</keyword>
<dbReference type="GO" id="GO:0003976">
    <property type="term" value="F:UDP-N-acetylglucosamine-lysosomal-enzyme N-acetylglucosaminephosphotransferase activity"/>
    <property type="evidence" value="ECO:0007669"/>
    <property type="project" value="TreeGrafter"/>
</dbReference>
<keyword evidence="5" id="KW-0472">Membrane</keyword>
<name>A0A151WGK6_9HYME</name>
<evidence type="ECO:0000313" key="10">
    <source>
        <dbReference type="EMBL" id="KYQ46962.1"/>
    </source>
</evidence>
<dbReference type="AlphaFoldDB" id="A0A151WGK6"/>
<dbReference type="InterPro" id="IPR031357">
    <property type="entry name" value="Stealth_CR3"/>
</dbReference>
<keyword evidence="11" id="KW-1185">Reference proteome</keyword>
<evidence type="ECO:0000256" key="1">
    <source>
        <dbReference type="ARBA" id="ARBA00022679"/>
    </source>
</evidence>
<organism evidence="10 11">
    <name type="scientific">Mycetomoellerius zeteki</name>
    <dbReference type="NCBI Taxonomy" id="64791"/>
    <lineage>
        <taxon>Eukaryota</taxon>
        <taxon>Metazoa</taxon>
        <taxon>Ecdysozoa</taxon>
        <taxon>Arthropoda</taxon>
        <taxon>Hexapoda</taxon>
        <taxon>Insecta</taxon>
        <taxon>Pterygota</taxon>
        <taxon>Neoptera</taxon>
        <taxon>Endopterygota</taxon>
        <taxon>Hymenoptera</taxon>
        <taxon>Apocrita</taxon>
        <taxon>Aculeata</taxon>
        <taxon>Formicoidea</taxon>
        <taxon>Formicidae</taxon>
        <taxon>Myrmicinae</taxon>
        <taxon>Mycetomoellerius</taxon>
    </lineage>
</organism>
<feature type="domain" description="LNR" evidence="9">
    <location>
        <begin position="48"/>
        <end position="84"/>
    </location>
</feature>
<dbReference type="GO" id="GO:0016256">
    <property type="term" value="P:N-glycan processing to lysosome"/>
    <property type="evidence" value="ECO:0007669"/>
    <property type="project" value="TreeGrafter"/>
</dbReference>